<dbReference type="EMBL" id="GBXM01049931">
    <property type="protein sequence ID" value="JAH58646.1"/>
    <property type="molecule type" value="Transcribed_RNA"/>
</dbReference>
<proteinExistence type="predicted"/>
<reference evidence="1" key="2">
    <citation type="journal article" date="2015" name="Fish Shellfish Immunol.">
        <title>Early steps in the European eel (Anguilla anguilla)-Vibrio vulnificus interaction in the gills: Role of the RtxA13 toxin.</title>
        <authorList>
            <person name="Callol A."/>
            <person name="Pajuelo D."/>
            <person name="Ebbesson L."/>
            <person name="Teles M."/>
            <person name="MacKenzie S."/>
            <person name="Amaro C."/>
        </authorList>
    </citation>
    <scope>NUCLEOTIDE SEQUENCE</scope>
</reference>
<organism evidence="1">
    <name type="scientific">Anguilla anguilla</name>
    <name type="common">European freshwater eel</name>
    <name type="synonym">Muraena anguilla</name>
    <dbReference type="NCBI Taxonomy" id="7936"/>
    <lineage>
        <taxon>Eukaryota</taxon>
        <taxon>Metazoa</taxon>
        <taxon>Chordata</taxon>
        <taxon>Craniata</taxon>
        <taxon>Vertebrata</taxon>
        <taxon>Euteleostomi</taxon>
        <taxon>Actinopterygii</taxon>
        <taxon>Neopterygii</taxon>
        <taxon>Teleostei</taxon>
        <taxon>Anguilliformes</taxon>
        <taxon>Anguillidae</taxon>
        <taxon>Anguilla</taxon>
    </lineage>
</organism>
<reference evidence="1" key="1">
    <citation type="submission" date="2014-11" db="EMBL/GenBank/DDBJ databases">
        <authorList>
            <person name="Amaro Gonzalez C."/>
        </authorList>
    </citation>
    <scope>NUCLEOTIDE SEQUENCE</scope>
</reference>
<sequence length="36" mass="4232">MIHKYFIQPGTYYCLCGSCRRLHKTCHLSKSRSSIL</sequence>
<protein>
    <submittedName>
        <fullName evidence="1">Uncharacterized protein</fullName>
    </submittedName>
</protein>
<evidence type="ECO:0000313" key="1">
    <source>
        <dbReference type="EMBL" id="JAH58646.1"/>
    </source>
</evidence>
<name>A0A0E9TYL0_ANGAN</name>
<accession>A0A0E9TYL0</accession>
<dbReference type="AlphaFoldDB" id="A0A0E9TYL0"/>